<comment type="similarity">
    <text evidence="1">Belongs to the membrane fusion protein (MFP) (TC 8.A.1) family.</text>
</comment>
<dbReference type="NCBIfam" id="TIGR01730">
    <property type="entry name" value="RND_mfp"/>
    <property type="match status" value="1"/>
</dbReference>
<evidence type="ECO:0000256" key="2">
    <source>
        <dbReference type="ARBA" id="ARBA00022448"/>
    </source>
</evidence>
<reference evidence="3" key="1">
    <citation type="submission" date="2020-09" db="EMBL/GenBank/DDBJ databases">
        <title>Taishania pollutisoli gen. nov., sp. nov., Isolated from Tetrabromobisphenol A-Contaminated Soil.</title>
        <authorList>
            <person name="Chen Q."/>
        </authorList>
    </citation>
    <scope>NUCLEOTIDE SEQUENCE</scope>
    <source>
        <strain evidence="3">CZZ-1</strain>
    </source>
</reference>
<accession>A0A8J6P6I7</accession>
<gene>
    <name evidence="3" type="ORF">H9Y05_10135</name>
</gene>
<evidence type="ECO:0000313" key="3">
    <source>
        <dbReference type="EMBL" id="MBC9812829.1"/>
    </source>
</evidence>
<dbReference type="GO" id="GO:0030313">
    <property type="term" value="C:cell envelope"/>
    <property type="evidence" value="ECO:0007669"/>
    <property type="project" value="TreeGrafter"/>
</dbReference>
<dbReference type="GO" id="GO:0060003">
    <property type="term" value="P:copper ion export"/>
    <property type="evidence" value="ECO:0007669"/>
    <property type="project" value="TreeGrafter"/>
</dbReference>
<dbReference type="EMBL" id="JACVEL010000006">
    <property type="protein sequence ID" value="MBC9812829.1"/>
    <property type="molecule type" value="Genomic_DNA"/>
</dbReference>
<dbReference type="Gene3D" id="2.40.420.20">
    <property type="match status" value="1"/>
</dbReference>
<dbReference type="InterPro" id="IPR006143">
    <property type="entry name" value="RND_pump_MFP"/>
</dbReference>
<dbReference type="PROSITE" id="PS51257">
    <property type="entry name" value="PROKAR_LIPOPROTEIN"/>
    <property type="match status" value="1"/>
</dbReference>
<dbReference type="RefSeq" id="WP_163491688.1">
    <property type="nucleotide sequence ID" value="NZ_JACVEL010000006.1"/>
</dbReference>
<protein>
    <submittedName>
        <fullName evidence="3">Efflux RND transporter periplasmic adaptor subunit</fullName>
    </submittedName>
</protein>
<evidence type="ECO:0000313" key="4">
    <source>
        <dbReference type="Proteomes" id="UP000652681"/>
    </source>
</evidence>
<dbReference type="Gene3D" id="1.10.287.470">
    <property type="entry name" value="Helix hairpin bin"/>
    <property type="match status" value="1"/>
</dbReference>
<dbReference type="AlphaFoldDB" id="A0A8J6P6I7"/>
<dbReference type="PANTHER" id="PTHR30097">
    <property type="entry name" value="CATION EFFLUX SYSTEM PROTEIN CUSB"/>
    <property type="match status" value="1"/>
</dbReference>
<keyword evidence="2" id="KW-0813">Transport</keyword>
<organism evidence="3 4">
    <name type="scientific">Taishania pollutisoli</name>
    <dbReference type="NCBI Taxonomy" id="2766479"/>
    <lineage>
        <taxon>Bacteria</taxon>
        <taxon>Pseudomonadati</taxon>
        <taxon>Bacteroidota</taxon>
        <taxon>Flavobacteriia</taxon>
        <taxon>Flavobacteriales</taxon>
        <taxon>Crocinitomicaceae</taxon>
        <taxon>Taishania</taxon>
    </lineage>
</organism>
<dbReference type="GO" id="GO:0015679">
    <property type="term" value="P:plasma membrane copper ion transport"/>
    <property type="evidence" value="ECO:0007669"/>
    <property type="project" value="TreeGrafter"/>
</dbReference>
<dbReference type="PANTHER" id="PTHR30097:SF4">
    <property type="entry name" value="SLR6042 PROTEIN"/>
    <property type="match status" value="1"/>
</dbReference>
<evidence type="ECO:0000256" key="1">
    <source>
        <dbReference type="ARBA" id="ARBA00009477"/>
    </source>
</evidence>
<dbReference type="SUPFAM" id="SSF111369">
    <property type="entry name" value="HlyD-like secretion proteins"/>
    <property type="match status" value="1"/>
</dbReference>
<dbReference type="Gene3D" id="2.40.30.170">
    <property type="match status" value="1"/>
</dbReference>
<keyword evidence="4" id="KW-1185">Reference proteome</keyword>
<dbReference type="Proteomes" id="UP000652681">
    <property type="component" value="Unassembled WGS sequence"/>
</dbReference>
<dbReference type="InterPro" id="IPR051909">
    <property type="entry name" value="MFP_Cation_Efflux"/>
</dbReference>
<name>A0A8J6P6I7_9FLAO</name>
<sequence length="374" mass="41241">MKNRVIISTIAVILASCGNDTVEKKETTIKALPEIITLTEAQYKNAAIETGTPVARFISSTIKANGKVDVPPQNLVSVSVPLGGFLKSTKLMPGMQLQKGALLATMEDQQYIQIQQDYLTAKAQLALDDAEYKRQKQLNESKATSDKVFEQAKANYQSRYILLKSLEEKLKLIGLNPQQVTADNISRSIRIVSPINGYVSAVNVNNGKYVNPSDILFELVNLDDIHIALTVFEKDVEKLAVGQRLTASTNTNPDKKYTCKIELISRNLSNNNAVQVICKPESATTDLLPGMFMNAQIDLSGSEVSALPEEAIVRYGNKQYVFVEKSPRKYEMKTVQIGNTENGFTEIVTSLGQQKVVIKGAYTLLMALKNVSEE</sequence>
<proteinExistence type="inferred from homology"/>
<dbReference type="GO" id="GO:0022857">
    <property type="term" value="F:transmembrane transporter activity"/>
    <property type="evidence" value="ECO:0007669"/>
    <property type="project" value="InterPro"/>
</dbReference>
<comment type="caution">
    <text evidence="3">The sequence shown here is derived from an EMBL/GenBank/DDBJ whole genome shotgun (WGS) entry which is preliminary data.</text>
</comment>
<dbReference type="GO" id="GO:0016020">
    <property type="term" value="C:membrane"/>
    <property type="evidence" value="ECO:0007669"/>
    <property type="project" value="InterPro"/>
</dbReference>
<dbReference type="Gene3D" id="2.40.50.100">
    <property type="match status" value="1"/>
</dbReference>